<feature type="region of interest" description="Disordered" evidence="1">
    <location>
        <begin position="99"/>
        <end position="120"/>
    </location>
</feature>
<sequence length="219" mass="25808">MLFKIDVGVAFATRPTWVERLSGDRLCLVRKRWDSPRPKPTEYIEVYDDVPEYDYYVEPAKPQQHLHQHNHNHQHFVHYDHPSVAAPPDIQIEVNLHKPRRPATPPPSPALPQMANHGHSAPPLSPFHEMPEQQMQPDHVRYRRVPVERVRVQIVQIDVARHHHRRPSVRRPSNERDIVYLPVRENNARRHEASISETAVWDESLGAFVVRRMPRVRFE</sequence>
<dbReference type="EMBL" id="MU404350">
    <property type="protein sequence ID" value="KAI1618425.1"/>
    <property type="molecule type" value="Genomic_DNA"/>
</dbReference>
<evidence type="ECO:0000313" key="3">
    <source>
        <dbReference type="Proteomes" id="UP001203852"/>
    </source>
</evidence>
<name>A0AAN6E836_9EURO</name>
<proteinExistence type="predicted"/>
<keyword evidence="3" id="KW-1185">Reference proteome</keyword>
<gene>
    <name evidence="2" type="ORF">EDD36DRAFT_460070</name>
</gene>
<dbReference type="Proteomes" id="UP001203852">
    <property type="component" value="Unassembled WGS sequence"/>
</dbReference>
<accession>A0AAN6E836</accession>
<evidence type="ECO:0000256" key="1">
    <source>
        <dbReference type="SAM" id="MobiDB-lite"/>
    </source>
</evidence>
<dbReference type="AlphaFoldDB" id="A0AAN6E836"/>
<comment type="caution">
    <text evidence="2">The sequence shown here is derived from an EMBL/GenBank/DDBJ whole genome shotgun (WGS) entry which is preliminary data.</text>
</comment>
<reference evidence="2" key="1">
    <citation type="journal article" date="2022" name="bioRxiv">
        <title>Deciphering the potential niche of two novel black yeast fungi from a biological soil crust based on their genomes, phenotypes, and melanin regulation.</title>
        <authorList>
            <consortium name="DOE Joint Genome Institute"/>
            <person name="Carr E.C."/>
            <person name="Barton Q."/>
            <person name="Grambo S."/>
            <person name="Sullivan M."/>
            <person name="Renfro C.M."/>
            <person name="Kuo A."/>
            <person name="Pangilinan J."/>
            <person name="Lipzen A."/>
            <person name="Keymanesh K."/>
            <person name="Savage E."/>
            <person name="Barry K."/>
            <person name="Grigoriev I.V."/>
            <person name="Riekhof W.R."/>
            <person name="Harris S.S."/>
        </authorList>
    </citation>
    <scope>NUCLEOTIDE SEQUENCE</scope>
    <source>
        <strain evidence="2">JF 03-4F</strain>
    </source>
</reference>
<protein>
    <submittedName>
        <fullName evidence="2">Uncharacterized protein</fullName>
    </submittedName>
</protein>
<evidence type="ECO:0000313" key="2">
    <source>
        <dbReference type="EMBL" id="KAI1618425.1"/>
    </source>
</evidence>
<organism evidence="2 3">
    <name type="scientific">Exophiala viscosa</name>
    <dbReference type="NCBI Taxonomy" id="2486360"/>
    <lineage>
        <taxon>Eukaryota</taxon>
        <taxon>Fungi</taxon>
        <taxon>Dikarya</taxon>
        <taxon>Ascomycota</taxon>
        <taxon>Pezizomycotina</taxon>
        <taxon>Eurotiomycetes</taxon>
        <taxon>Chaetothyriomycetidae</taxon>
        <taxon>Chaetothyriales</taxon>
        <taxon>Herpotrichiellaceae</taxon>
        <taxon>Exophiala</taxon>
    </lineage>
</organism>